<keyword evidence="4 5" id="KW-0975">Bacterial flagellum</keyword>
<keyword evidence="10" id="KW-0969">Cilium</keyword>
<dbReference type="SUPFAM" id="SSF117143">
    <property type="entry name" value="Flagellar hook protein flgE"/>
    <property type="match status" value="1"/>
</dbReference>
<dbReference type="Proteomes" id="UP001162734">
    <property type="component" value="Chromosome"/>
</dbReference>
<organism evidence="10 11">
    <name type="scientific">Anaeromyxobacter paludicola</name>
    <dbReference type="NCBI Taxonomy" id="2918171"/>
    <lineage>
        <taxon>Bacteria</taxon>
        <taxon>Pseudomonadati</taxon>
        <taxon>Myxococcota</taxon>
        <taxon>Myxococcia</taxon>
        <taxon>Myxococcales</taxon>
        <taxon>Cystobacterineae</taxon>
        <taxon>Anaeromyxobacteraceae</taxon>
        <taxon>Anaeromyxobacter</taxon>
    </lineage>
</organism>
<proteinExistence type="inferred from homology"/>
<dbReference type="Pfam" id="PF22692">
    <property type="entry name" value="LlgE_F_G_D1"/>
    <property type="match status" value="1"/>
</dbReference>
<dbReference type="PANTHER" id="PTHR30435">
    <property type="entry name" value="FLAGELLAR PROTEIN"/>
    <property type="match status" value="1"/>
</dbReference>
<name>A0ABM7X802_9BACT</name>
<dbReference type="InterPro" id="IPR001444">
    <property type="entry name" value="Flag_bb_rod_N"/>
</dbReference>
<accession>A0ABM7X802</accession>
<keyword evidence="10" id="KW-0282">Flagellum</keyword>
<comment type="function">
    <text evidence="5">A flexible structure which links the flagellar filament to the drive apparatus in the basal body.</text>
</comment>
<dbReference type="InterPro" id="IPR037925">
    <property type="entry name" value="FlgE/F/G-like"/>
</dbReference>
<evidence type="ECO:0000259" key="8">
    <source>
        <dbReference type="Pfam" id="PF07559"/>
    </source>
</evidence>
<comment type="similarity">
    <text evidence="2 5">Belongs to the flagella basal body rod proteins family.</text>
</comment>
<dbReference type="InterPro" id="IPR020013">
    <property type="entry name" value="Flagellar_FlgE/F/G"/>
</dbReference>
<dbReference type="InterPro" id="IPR037058">
    <property type="entry name" value="Falgellar_hook_FlgE_sf"/>
</dbReference>
<gene>
    <name evidence="10" type="primary">flgE</name>
    <name evidence="10" type="ORF">AMPC_10880</name>
</gene>
<evidence type="ECO:0000256" key="1">
    <source>
        <dbReference type="ARBA" id="ARBA00004117"/>
    </source>
</evidence>
<evidence type="ECO:0000259" key="7">
    <source>
        <dbReference type="Pfam" id="PF06429"/>
    </source>
</evidence>
<dbReference type="RefSeq" id="WP_248345037.1">
    <property type="nucleotide sequence ID" value="NZ_AP025592.1"/>
</dbReference>
<feature type="domain" description="Flagellar basal body rod protein N-terminal" evidence="6">
    <location>
        <begin position="7"/>
        <end position="37"/>
    </location>
</feature>
<dbReference type="Pfam" id="PF00460">
    <property type="entry name" value="Flg_bb_rod"/>
    <property type="match status" value="1"/>
</dbReference>
<keyword evidence="11" id="KW-1185">Reference proteome</keyword>
<evidence type="ECO:0000259" key="9">
    <source>
        <dbReference type="Pfam" id="PF22692"/>
    </source>
</evidence>
<sequence>MSLLSSMNAGTSGMQSASAELSVVSDNIANSNTVGFKAGRAAFEDVLSSSVGGTETGLGSRLSGIQKMFMQGALTSTGVSTDLALQGNGMFVLKGSQGGQTGTFYSRAGQFTVDKDGYMVNLQGLKVQGFLADQSGQITSSSSDLLVGNASATPKATSAITVKANLQADATTPAAAWDPTDPSSTSNFSTSLTVYDSLGTAHQVQAFFRKTGTGAWDWHALTDGSGVAGGTAGTASEIASGTLSFDTSGKLTAVTQTSSFNPAGASGPQALSFNFGDPTGAGGTGLAGITQFSAASATTFLGQDGYASGQLASIQVDATGTVTGVFSNGQSRPLGQVAVASFTAQDQLARVGGNLFTGTLAAGTPVIGTPGQGGRATITSGALEQSNVDLADQFVRMISAQRAFEANSKTITTTDQLLSELIQSKR</sequence>
<keyword evidence="10" id="KW-0966">Cell projection</keyword>
<dbReference type="InterPro" id="IPR053967">
    <property type="entry name" value="LlgE_F_G-like_D1"/>
</dbReference>
<comment type="subcellular location">
    <subcellularLocation>
        <location evidence="1 5">Bacterial flagellum basal body</location>
    </subcellularLocation>
</comment>
<protein>
    <recommendedName>
        <fullName evidence="3 5">Flagellar hook protein FlgE</fullName>
    </recommendedName>
</protein>
<evidence type="ECO:0000256" key="3">
    <source>
        <dbReference type="ARBA" id="ARBA00019015"/>
    </source>
</evidence>
<dbReference type="InterPro" id="IPR011491">
    <property type="entry name" value="FlgE_D2"/>
</dbReference>
<evidence type="ECO:0000256" key="4">
    <source>
        <dbReference type="ARBA" id="ARBA00023143"/>
    </source>
</evidence>
<dbReference type="PANTHER" id="PTHR30435:SF1">
    <property type="entry name" value="FLAGELLAR HOOK PROTEIN FLGE"/>
    <property type="match status" value="1"/>
</dbReference>
<dbReference type="Pfam" id="PF06429">
    <property type="entry name" value="Flg_bbr_C"/>
    <property type="match status" value="1"/>
</dbReference>
<evidence type="ECO:0000313" key="10">
    <source>
        <dbReference type="EMBL" id="BDG07975.1"/>
    </source>
</evidence>
<dbReference type="Gene3D" id="2.60.98.20">
    <property type="entry name" value="Flagellar hook protein FlgE"/>
    <property type="match status" value="1"/>
</dbReference>
<feature type="domain" description="Flagellar hook protein FlgE/F/G-like D1" evidence="9">
    <location>
        <begin position="84"/>
        <end position="150"/>
    </location>
</feature>
<dbReference type="EMBL" id="AP025592">
    <property type="protein sequence ID" value="BDG07975.1"/>
    <property type="molecule type" value="Genomic_DNA"/>
</dbReference>
<dbReference type="PROSITE" id="PS00588">
    <property type="entry name" value="FLAGELLA_BB_ROD"/>
    <property type="match status" value="1"/>
</dbReference>
<evidence type="ECO:0000259" key="6">
    <source>
        <dbReference type="Pfam" id="PF00460"/>
    </source>
</evidence>
<evidence type="ECO:0000313" key="11">
    <source>
        <dbReference type="Proteomes" id="UP001162734"/>
    </source>
</evidence>
<evidence type="ECO:0000256" key="2">
    <source>
        <dbReference type="ARBA" id="ARBA00009677"/>
    </source>
</evidence>
<dbReference type="NCBIfam" id="TIGR03506">
    <property type="entry name" value="FlgEFG_subfam"/>
    <property type="match status" value="1"/>
</dbReference>
<evidence type="ECO:0000256" key="5">
    <source>
        <dbReference type="RuleBase" id="RU362116"/>
    </source>
</evidence>
<dbReference type="InterPro" id="IPR010930">
    <property type="entry name" value="Flg_bb/hook_C_dom"/>
</dbReference>
<feature type="domain" description="Flagellar basal-body/hook protein C-terminal" evidence="7">
    <location>
        <begin position="380"/>
        <end position="423"/>
    </location>
</feature>
<feature type="domain" description="Flagellar hook protein FlgE D2" evidence="8">
    <location>
        <begin position="165"/>
        <end position="306"/>
    </location>
</feature>
<dbReference type="Pfam" id="PF07559">
    <property type="entry name" value="FlgE_D2"/>
    <property type="match status" value="1"/>
</dbReference>
<reference evidence="11" key="1">
    <citation type="journal article" date="2022" name="Int. J. Syst. Evol. Microbiol.">
        <title>Anaeromyxobacter oryzae sp. nov., Anaeromyxobacter diazotrophicus sp. nov. and Anaeromyxobacter paludicola sp. nov., isolated from paddy soils.</title>
        <authorList>
            <person name="Itoh H."/>
            <person name="Xu Z."/>
            <person name="Mise K."/>
            <person name="Masuda Y."/>
            <person name="Ushijima N."/>
            <person name="Hayakawa C."/>
            <person name="Shiratori Y."/>
            <person name="Senoo K."/>
        </authorList>
    </citation>
    <scope>NUCLEOTIDE SEQUENCE [LARGE SCALE GENOMIC DNA]</scope>
    <source>
        <strain evidence="11">Red630</strain>
    </source>
</reference>
<dbReference type="InterPro" id="IPR019776">
    <property type="entry name" value="Flagellar_basal_body_rod_CS"/>
</dbReference>